<reference evidence="1 2" key="1">
    <citation type="journal article" date="2019" name="Int. J. Syst. Evol. Microbiol.">
        <title>The Global Catalogue of Microorganisms (GCM) 10K type strain sequencing project: providing services to taxonomists for standard genome sequencing and annotation.</title>
        <authorList>
            <consortium name="The Broad Institute Genomics Platform"/>
            <consortium name="The Broad Institute Genome Sequencing Center for Infectious Disease"/>
            <person name="Wu L."/>
            <person name="Ma J."/>
        </authorList>
    </citation>
    <scope>NUCLEOTIDE SEQUENCE [LARGE SCALE GENOMIC DNA]</scope>
    <source>
        <strain evidence="1 2">JCM 6307</strain>
    </source>
</reference>
<proteinExistence type="predicted"/>
<dbReference type="Proteomes" id="UP001501358">
    <property type="component" value="Unassembled WGS sequence"/>
</dbReference>
<protein>
    <submittedName>
        <fullName evidence="1">Uncharacterized protein</fullName>
    </submittedName>
</protein>
<sequence>MTDRGTDTVNRYWRGSTRVAAPSARPSRDPVPIGRAVEDVLPFLAAAAARTGTTVPDPRTPATTTCDRCGADAGWHRTVGGRWMLLDPGTWPTGTVPPGRRWRVAGDGTAVNIGGANPTDRCRISHFDVCPVNPPPSDSPLLLGLWRRNAERACPGPAAPAAH</sequence>
<name>A0ABN3N047_9ACTN</name>
<comment type="caution">
    <text evidence="1">The sequence shown here is derived from an EMBL/GenBank/DDBJ whole genome shotgun (WGS) entry which is preliminary data.</text>
</comment>
<dbReference type="InterPro" id="IPR045729">
    <property type="entry name" value="DUF6083"/>
</dbReference>
<dbReference type="Pfam" id="PF19561">
    <property type="entry name" value="DUF6083"/>
    <property type="match status" value="1"/>
</dbReference>
<dbReference type="EMBL" id="BAAATA010000052">
    <property type="protein sequence ID" value="GAA2510520.1"/>
    <property type="molecule type" value="Genomic_DNA"/>
</dbReference>
<organism evidence="1 2">
    <name type="scientific">Streptomyces thermolineatus</name>
    <dbReference type="NCBI Taxonomy" id="44033"/>
    <lineage>
        <taxon>Bacteria</taxon>
        <taxon>Bacillati</taxon>
        <taxon>Actinomycetota</taxon>
        <taxon>Actinomycetes</taxon>
        <taxon>Kitasatosporales</taxon>
        <taxon>Streptomycetaceae</taxon>
        <taxon>Streptomyces</taxon>
    </lineage>
</organism>
<gene>
    <name evidence="1" type="ORF">GCM10010406_53630</name>
</gene>
<evidence type="ECO:0000313" key="1">
    <source>
        <dbReference type="EMBL" id="GAA2510520.1"/>
    </source>
</evidence>
<dbReference type="RefSeq" id="WP_344386064.1">
    <property type="nucleotide sequence ID" value="NZ_BAAATA010000052.1"/>
</dbReference>
<keyword evidence="2" id="KW-1185">Reference proteome</keyword>
<evidence type="ECO:0000313" key="2">
    <source>
        <dbReference type="Proteomes" id="UP001501358"/>
    </source>
</evidence>
<accession>A0ABN3N047</accession>